<dbReference type="AlphaFoldDB" id="A0AAU9JKS9"/>
<name>A0AAU9JKS9_9CILI</name>
<evidence type="ECO:0000313" key="3">
    <source>
        <dbReference type="Proteomes" id="UP001162131"/>
    </source>
</evidence>
<proteinExistence type="predicted"/>
<evidence type="ECO:0000313" key="2">
    <source>
        <dbReference type="EMBL" id="CAG9327853.1"/>
    </source>
</evidence>
<evidence type="ECO:0000256" key="1">
    <source>
        <dbReference type="SAM" id="MobiDB-lite"/>
    </source>
</evidence>
<reference evidence="2" key="1">
    <citation type="submission" date="2021-09" db="EMBL/GenBank/DDBJ databases">
        <authorList>
            <consortium name="AG Swart"/>
            <person name="Singh M."/>
            <person name="Singh A."/>
            <person name="Seah K."/>
            <person name="Emmerich C."/>
        </authorList>
    </citation>
    <scope>NUCLEOTIDE SEQUENCE</scope>
    <source>
        <strain evidence="2">ATCC30299</strain>
    </source>
</reference>
<keyword evidence="3" id="KW-1185">Reference proteome</keyword>
<dbReference type="EMBL" id="CAJZBQ010000044">
    <property type="protein sequence ID" value="CAG9327853.1"/>
    <property type="molecule type" value="Genomic_DNA"/>
</dbReference>
<comment type="caution">
    <text evidence="2">The sequence shown here is derived from an EMBL/GenBank/DDBJ whole genome shotgun (WGS) entry which is preliminary data.</text>
</comment>
<sequence>MIQNALERSAPQRIESGINLLASSRILSQAKILNSYLKPRLSCALAETSLNIANVGIQLYDPFSIVDTMIRPSTRLKTARAISLRSKSNKSLLKRDQSMKGANTKSYRFIPTEIEADENDTRYYVFYDELSKSRSRRKLSPLNARRNRSPYSTNWNARVLHDSYNIKPRKKSSSRSTPKLAGNPVKPIKI</sequence>
<feature type="region of interest" description="Disordered" evidence="1">
    <location>
        <begin position="163"/>
        <end position="190"/>
    </location>
</feature>
<protein>
    <submittedName>
        <fullName evidence="2">Uncharacterized protein</fullName>
    </submittedName>
</protein>
<gene>
    <name evidence="2" type="ORF">BSTOLATCC_MIC44479</name>
</gene>
<dbReference type="Proteomes" id="UP001162131">
    <property type="component" value="Unassembled WGS sequence"/>
</dbReference>
<organism evidence="2 3">
    <name type="scientific">Blepharisma stoltei</name>
    <dbReference type="NCBI Taxonomy" id="1481888"/>
    <lineage>
        <taxon>Eukaryota</taxon>
        <taxon>Sar</taxon>
        <taxon>Alveolata</taxon>
        <taxon>Ciliophora</taxon>
        <taxon>Postciliodesmatophora</taxon>
        <taxon>Heterotrichea</taxon>
        <taxon>Heterotrichida</taxon>
        <taxon>Blepharismidae</taxon>
        <taxon>Blepharisma</taxon>
    </lineage>
</organism>
<accession>A0AAU9JKS9</accession>